<protein>
    <submittedName>
        <fullName evidence="3">Uncharacterized protein</fullName>
    </submittedName>
</protein>
<keyword evidence="4" id="KW-1185">Reference proteome</keyword>
<evidence type="ECO:0000256" key="2">
    <source>
        <dbReference type="SAM" id="Phobius"/>
    </source>
</evidence>
<dbReference type="AlphaFoldDB" id="A0AAN6WL43"/>
<dbReference type="EMBL" id="MU864745">
    <property type="protein sequence ID" value="KAK4182132.1"/>
    <property type="molecule type" value="Genomic_DNA"/>
</dbReference>
<reference evidence="3" key="2">
    <citation type="submission" date="2023-05" db="EMBL/GenBank/DDBJ databases">
        <authorList>
            <consortium name="Lawrence Berkeley National Laboratory"/>
            <person name="Steindorff A."/>
            <person name="Hensen N."/>
            <person name="Bonometti L."/>
            <person name="Westerberg I."/>
            <person name="Brannstrom I.O."/>
            <person name="Guillou S."/>
            <person name="Cros-Aarteil S."/>
            <person name="Calhoun S."/>
            <person name="Haridas S."/>
            <person name="Kuo A."/>
            <person name="Mondo S."/>
            <person name="Pangilinan J."/>
            <person name="Riley R."/>
            <person name="Labutti K."/>
            <person name="Andreopoulos B."/>
            <person name="Lipzen A."/>
            <person name="Chen C."/>
            <person name="Yanf M."/>
            <person name="Daum C."/>
            <person name="Ng V."/>
            <person name="Clum A."/>
            <person name="Ohm R."/>
            <person name="Martin F."/>
            <person name="Silar P."/>
            <person name="Natvig D."/>
            <person name="Lalanne C."/>
            <person name="Gautier V."/>
            <person name="Ament-Velasquez S.L."/>
            <person name="Kruys A."/>
            <person name="Hutchinson M.I."/>
            <person name="Powell A.J."/>
            <person name="Barry K."/>
            <person name="Miller A.N."/>
            <person name="Grigoriev I.V."/>
            <person name="Debuchy R."/>
            <person name="Gladieux P."/>
            <person name="Thoren M.H."/>
            <person name="Johannesson H."/>
        </authorList>
    </citation>
    <scope>NUCLEOTIDE SEQUENCE</scope>
    <source>
        <strain evidence="3">PSN309</strain>
    </source>
</reference>
<comment type="caution">
    <text evidence="3">The sequence shown here is derived from an EMBL/GenBank/DDBJ whole genome shotgun (WGS) entry which is preliminary data.</text>
</comment>
<gene>
    <name evidence="3" type="ORF">QBC35DRAFT_364068</name>
</gene>
<feature type="region of interest" description="Disordered" evidence="1">
    <location>
        <begin position="204"/>
        <end position="229"/>
    </location>
</feature>
<name>A0AAN6WL43_9PEZI</name>
<keyword evidence="2" id="KW-0472">Membrane</keyword>
<feature type="region of interest" description="Disordered" evidence="1">
    <location>
        <begin position="261"/>
        <end position="287"/>
    </location>
</feature>
<dbReference type="Proteomes" id="UP001302126">
    <property type="component" value="Unassembled WGS sequence"/>
</dbReference>
<feature type="transmembrane region" description="Helical" evidence="2">
    <location>
        <begin position="235"/>
        <end position="258"/>
    </location>
</feature>
<accession>A0AAN6WL43</accession>
<keyword evidence="2" id="KW-0812">Transmembrane</keyword>
<evidence type="ECO:0000313" key="3">
    <source>
        <dbReference type="EMBL" id="KAK4182132.1"/>
    </source>
</evidence>
<keyword evidence="2" id="KW-1133">Transmembrane helix</keyword>
<feature type="compositionally biased region" description="Low complexity" evidence="1">
    <location>
        <begin position="205"/>
        <end position="215"/>
    </location>
</feature>
<proteinExistence type="predicted"/>
<feature type="non-terminal residue" evidence="3">
    <location>
        <position position="287"/>
    </location>
</feature>
<reference evidence="3" key="1">
    <citation type="journal article" date="2023" name="Mol. Phylogenet. Evol.">
        <title>Genome-scale phylogeny and comparative genomics of the fungal order Sordariales.</title>
        <authorList>
            <person name="Hensen N."/>
            <person name="Bonometti L."/>
            <person name="Westerberg I."/>
            <person name="Brannstrom I.O."/>
            <person name="Guillou S."/>
            <person name="Cros-Aarteil S."/>
            <person name="Calhoun S."/>
            <person name="Haridas S."/>
            <person name="Kuo A."/>
            <person name="Mondo S."/>
            <person name="Pangilinan J."/>
            <person name="Riley R."/>
            <person name="LaButti K."/>
            <person name="Andreopoulos B."/>
            <person name="Lipzen A."/>
            <person name="Chen C."/>
            <person name="Yan M."/>
            <person name="Daum C."/>
            <person name="Ng V."/>
            <person name="Clum A."/>
            <person name="Steindorff A."/>
            <person name="Ohm R.A."/>
            <person name="Martin F."/>
            <person name="Silar P."/>
            <person name="Natvig D.O."/>
            <person name="Lalanne C."/>
            <person name="Gautier V."/>
            <person name="Ament-Velasquez S.L."/>
            <person name="Kruys A."/>
            <person name="Hutchinson M.I."/>
            <person name="Powell A.J."/>
            <person name="Barry K."/>
            <person name="Miller A.N."/>
            <person name="Grigoriev I.V."/>
            <person name="Debuchy R."/>
            <person name="Gladieux P."/>
            <person name="Hiltunen Thoren M."/>
            <person name="Johannesson H."/>
        </authorList>
    </citation>
    <scope>NUCLEOTIDE SEQUENCE</scope>
    <source>
        <strain evidence="3">PSN309</strain>
    </source>
</reference>
<organism evidence="3 4">
    <name type="scientific">Podospora australis</name>
    <dbReference type="NCBI Taxonomy" id="1536484"/>
    <lineage>
        <taxon>Eukaryota</taxon>
        <taxon>Fungi</taxon>
        <taxon>Dikarya</taxon>
        <taxon>Ascomycota</taxon>
        <taxon>Pezizomycotina</taxon>
        <taxon>Sordariomycetes</taxon>
        <taxon>Sordariomycetidae</taxon>
        <taxon>Sordariales</taxon>
        <taxon>Podosporaceae</taxon>
        <taxon>Podospora</taxon>
    </lineage>
</organism>
<sequence length="287" mass="30803">RPVAGPLTTIWTPPGECDRVFSRYYESGTLGAQAYNYDCDGPQSCYPSDAVNQHFILGHMYAFYSPGLSCPSGWSTAAIVSHGMKNLIEAQDILATLSTDETAAVCCPSGFDLAFYETCALAMTQGLFSYWTCSGTESIFSSVVTVTVGQTITVDLPSRPHLESFTSTHSLVSLGTAVIHVFPILLIWRSIDRPSWPEPTSALKTTTAATATATTMSTKGSIPPPPTHSRLSTGGIVGVSIGAVLFVTVLVVGARSWLRKRKQTQSNHEHTTIAEISADMTQTRAEL</sequence>
<evidence type="ECO:0000313" key="4">
    <source>
        <dbReference type="Proteomes" id="UP001302126"/>
    </source>
</evidence>
<evidence type="ECO:0000256" key="1">
    <source>
        <dbReference type="SAM" id="MobiDB-lite"/>
    </source>
</evidence>
<feature type="non-terminal residue" evidence="3">
    <location>
        <position position="1"/>
    </location>
</feature>